<dbReference type="EMBL" id="BK016063">
    <property type="protein sequence ID" value="DAF92243.1"/>
    <property type="molecule type" value="Genomic_DNA"/>
</dbReference>
<organism evidence="1">
    <name type="scientific">Siphoviridae sp. ctgN495</name>
    <dbReference type="NCBI Taxonomy" id="2825608"/>
    <lineage>
        <taxon>Viruses</taxon>
        <taxon>Duplodnaviria</taxon>
        <taxon>Heunggongvirae</taxon>
        <taxon>Uroviricota</taxon>
        <taxon>Caudoviricetes</taxon>
    </lineage>
</organism>
<reference evidence="1" key="1">
    <citation type="journal article" date="2021" name="Proc. Natl. Acad. Sci. U.S.A.">
        <title>A Catalog of Tens of Thousands of Viruses from Human Metagenomes Reveals Hidden Associations with Chronic Diseases.</title>
        <authorList>
            <person name="Tisza M.J."/>
            <person name="Buck C.B."/>
        </authorList>
    </citation>
    <scope>NUCLEOTIDE SEQUENCE</scope>
    <source>
        <strain evidence="1">CtgN495</strain>
    </source>
</reference>
<proteinExistence type="predicted"/>
<accession>A0A8S5UCT2</accession>
<sequence length="88" mass="9786">MSLIPREELTTLKPAIDVRIVADGAYEIHEEMSVAHDINTAANSGEKSVAIVRKLSENLAKKLKANGYTITDASENYPEPYCYVISWM</sequence>
<name>A0A8S5UCT2_9CAUD</name>
<evidence type="ECO:0000313" key="1">
    <source>
        <dbReference type="EMBL" id="DAF92243.1"/>
    </source>
</evidence>
<protein>
    <submittedName>
        <fullName evidence="1">Uncharacterized protein</fullName>
    </submittedName>
</protein>